<dbReference type="EnsemblProtists" id="EKX38129">
    <property type="protein sequence ID" value="EKX38129"/>
    <property type="gene ID" value="GUITHDRAFT_144441"/>
</dbReference>
<gene>
    <name evidence="3" type="ORF">GUITHDRAFT_144441</name>
</gene>
<dbReference type="AlphaFoldDB" id="L1IQG7"/>
<evidence type="ECO:0000313" key="4">
    <source>
        <dbReference type="EnsemblProtists" id="EKX38129"/>
    </source>
</evidence>
<feature type="compositionally biased region" description="Polar residues" evidence="1">
    <location>
        <begin position="120"/>
        <end position="130"/>
    </location>
</feature>
<evidence type="ECO:0000313" key="3">
    <source>
        <dbReference type="EMBL" id="EKX38129.1"/>
    </source>
</evidence>
<evidence type="ECO:0000313" key="5">
    <source>
        <dbReference type="Proteomes" id="UP000011087"/>
    </source>
</evidence>
<protein>
    <recommendedName>
        <fullName evidence="2">C2 NT-type domain-containing protein</fullName>
    </recommendedName>
</protein>
<dbReference type="PaxDb" id="55529-EKX38129"/>
<reference evidence="3 5" key="1">
    <citation type="journal article" date="2012" name="Nature">
        <title>Algal genomes reveal evolutionary mosaicism and the fate of nucleomorphs.</title>
        <authorList>
            <consortium name="DOE Joint Genome Institute"/>
            <person name="Curtis B.A."/>
            <person name="Tanifuji G."/>
            <person name="Burki F."/>
            <person name="Gruber A."/>
            <person name="Irimia M."/>
            <person name="Maruyama S."/>
            <person name="Arias M.C."/>
            <person name="Ball S.G."/>
            <person name="Gile G.H."/>
            <person name="Hirakawa Y."/>
            <person name="Hopkins J.F."/>
            <person name="Kuo A."/>
            <person name="Rensing S.A."/>
            <person name="Schmutz J."/>
            <person name="Symeonidi A."/>
            <person name="Elias M."/>
            <person name="Eveleigh R.J."/>
            <person name="Herman E.K."/>
            <person name="Klute M.J."/>
            <person name="Nakayama T."/>
            <person name="Obornik M."/>
            <person name="Reyes-Prieto A."/>
            <person name="Armbrust E.V."/>
            <person name="Aves S.J."/>
            <person name="Beiko R.G."/>
            <person name="Coutinho P."/>
            <person name="Dacks J.B."/>
            <person name="Durnford D.G."/>
            <person name="Fast N.M."/>
            <person name="Green B.R."/>
            <person name="Grisdale C.J."/>
            <person name="Hempel F."/>
            <person name="Henrissat B."/>
            <person name="Hoppner M.P."/>
            <person name="Ishida K."/>
            <person name="Kim E."/>
            <person name="Koreny L."/>
            <person name="Kroth P.G."/>
            <person name="Liu Y."/>
            <person name="Malik S.B."/>
            <person name="Maier U.G."/>
            <person name="McRose D."/>
            <person name="Mock T."/>
            <person name="Neilson J.A."/>
            <person name="Onodera N.T."/>
            <person name="Poole A.M."/>
            <person name="Pritham E.J."/>
            <person name="Richards T.A."/>
            <person name="Rocap G."/>
            <person name="Roy S.W."/>
            <person name="Sarai C."/>
            <person name="Schaack S."/>
            <person name="Shirato S."/>
            <person name="Slamovits C.H."/>
            <person name="Spencer D.F."/>
            <person name="Suzuki S."/>
            <person name="Worden A.Z."/>
            <person name="Zauner S."/>
            <person name="Barry K."/>
            <person name="Bell C."/>
            <person name="Bharti A.K."/>
            <person name="Crow J.A."/>
            <person name="Grimwood J."/>
            <person name="Kramer R."/>
            <person name="Lindquist E."/>
            <person name="Lucas S."/>
            <person name="Salamov A."/>
            <person name="McFadden G.I."/>
            <person name="Lane C.E."/>
            <person name="Keeling P.J."/>
            <person name="Gray M.W."/>
            <person name="Grigoriev I.V."/>
            <person name="Archibald J.M."/>
        </authorList>
    </citation>
    <scope>NUCLEOTIDE SEQUENCE</scope>
    <source>
        <strain evidence="3 5">CCMP2712</strain>
    </source>
</reference>
<feature type="domain" description="C2 NT-type" evidence="2">
    <location>
        <begin position="24"/>
        <end position="81"/>
    </location>
</feature>
<dbReference type="KEGG" id="gtt:GUITHDRAFT_144441"/>
<dbReference type="Proteomes" id="UP000011087">
    <property type="component" value="Unassembled WGS sequence"/>
</dbReference>
<sequence>MKKLMQLRARANGNKFIFTIVIRTDFEASVSIHRGSNLVETKIQPIMNKKITWNETFEILCTLYRTKEGDFQEKIAKIQLRGSHESYSTEQFDLTKAASTTFEGKEQEPSFPGLRGTTRYKATTGNSVSRDSLEIEEEETNSPFTPDESAIEVVQNLREPVKVLLNPREMRELKKSETLHEADEAIAKTKMHHHYEEIDHLKGMIEKCKAEIYHRDKIIQGLQLSEYNLRLQVASLNSRMSETARQENGASETNLSHDIQEAIASETERLTLAYLPVIRDLMKELEDTRFHQQYR</sequence>
<dbReference type="RefSeq" id="XP_005825109.1">
    <property type="nucleotide sequence ID" value="XM_005825052.1"/>
</dbReference>
<reference evidence="5" key="2">
    <citation type="submission" date="2012-11" db="EMBL/GenBank/DDBJ databases">
        <authorList>
            <person name="Kuo A."/>
            <person name="Curtis B.A."/>
            <person name="Tanifuji G."/>
            <person name="Burki F."/>
            <person name="Gruber A."/>
            <person name="Irimia M."/>
            <person name="Maruyama S."/>
            <person name="Arias M.C."/>
            <person name="Ball S.G."/>
            <person name="Gile G.H."/>
            <person name="Hirakawa Y."/>
            <person name="Hopkins J.F."/>
            <person name="Rensing S.A."/>
            <person name="Schmutz J."/>
            <person name="Symeonidi A."/>
            <person name="Elias M."/>
            <person name="Eveleigh R.J."/>
            <person name="Herman E.K."/>
            <person name="Klute M.J."/>
            <person name="Nakayama T."/>
            <person name="Obornik M."/>
            <person name="Reyes-Prieto A."/>
            <person name="Armbrust E.V."/>
            <person name="Aves S.J."/>
            <person name="Beiko R.G."/>
            <person name="Coutinho P."/>
            <person name="Dacks J.B."/>
            <person name="Durnford D.G."/>
            <person name="Fast N.M."/>
            <person name="Green B.R."/>
            <person name="Grisdale C."/>
            <person name="Hempe F."/>
            <person name="Henrissat B."/>
            <person name="Hoppner M.P."/>
            <person name="Ishida K.-I."/>
            <person name="Kim E."/>
            <person name="Koreny L."/>
            <person name="Kroth P.G."/>
            <person name="Liu Y."/>
            <person name="Malik S.-B."/>
            <person name="Maier U.G."/>
            <person name="McRose D."/>
            <person name="Mock T."/>
            <person name="Neilson J.A."/>
            <person name="Onodera N.T."/>
            <person name="Poole A.M."/>
            <person name="Pritham E.J."/>
            <person name="Richards T.A."/>
            <person name="Rocap G."/>
            <person name="Roy S.W."/>
            <person name="Sarai C."/>
            <person name="Schaack S."/>
            <person name="Shirato S."/>
            <person name="Slamovits C.H."/>
            <person name="Spencer D.F."/>
            <person name="Suzuki S."/>
            <person name="Worden A.Z."/>
            <person name="Zauner S."/>
            <person name="Barry K."/>
            <person name="Bell C."/>
            <person name="Bharti A.K."/>
            <person name="Crow J.A."/>
            <person name="Grimwood J."/>
            <person name="Kramer R."/>
            <person name="Lindquist E."/>
            <person name="Lucas S."/>
            <person name="Salamov A."/>
            <person name="McFadden G.I."/>
            <person name="Lane C.E."/>
            <person name="Keeling P.J."/>
            <person name="Gray M.W."/>
            <person name="Grigoriev I.V."/>
            <person name="Archibald J.M."/>
        </authorList>
    </citation>
    <scope>NUCLEOTIDE SEQUENCE</scope>
    <source>
        <strain evidence="5">CCMP2712</strain>
    </source>
</reference>
<dbReference type="HOGENOM" id="CLU_944768_0_0_1"/>
<dbReference type="EMBL" id="JH993051">
    <property type="protein sequence ID" value="EKX38129.1"/>
    <property type="molecule type" value="Genomic_DNA"/>
</dbReference>
<accession>L1IQG7</accession>
<evidence type="ECO:0000259" key="2">
    <source>
        <dbReference type="Pfam" id="PF10358"/>
    </source>
</evidence>
<dbReference type="GeneID" id="17294871"/>
<evidence type="ECO:0000256" key="1">
    <source>
        <dbReference type="SAM" id="MobiDB-lite"/>
    </source>
</evidence>
<feature type="region of interest" description="Disordered" evidence="1">
    <location>
        <begin position="100"/>
        <end position="148"/>
    </location>
</feature>
<dbReference type="InterPro" id="IPR019448">
    <property type="entry name" value="NT-C2"/>
</dbReference>
<organism evidence="3">
    <name type="scientific">Guillardia theta (strain CCMP2712)</name>
    <name type="common">Cryptophyte</name>
    <dbReference type="NCBI Taxonomy" id="905079"/>
    <lineage>
        <taxon>Eukaryota</taxon>
        <taxon>Cryptophyceae</taxon>
        <taxon>Pyrenomonadales</taxon>
        <taxon>Geminigeraceae</taxon>
        <taxon>Guillardia</taxon>
    </lineage>
</organism>
<keyword evidence="5" id="KW-1185">Reference proteome</keyword>
<proteinExistence type="predicted"/>
<reference evidence="4" key="3">
    <citation type="submission" date="2016-03" db="UniProtKB">
        <authorList>
            <consortium name="EnsemblProtists"/>
        </authorList>
    </citation>
    <scope>IDENTIFICATION</scope>
</reference>
<dbReference type="Pfam" id="PF10358">
    <property type="entry name" value="NT-C2"/>
    <property type="match status" value="1"/>
</dbReference>
<name>L1IQG7_GUITC</name>